<comment type="similarity">
    <text evidence="2">Belongs to the ammonium transporter (TC 2.A.49) family. Rh subfamily.</text>
</comment>
<dbReference type="InterPro" id="IPR029020">
    <property type="entry name" value="Ammonium/urea_transptr"/>
</dbReference>
<keyword evidence="3 6" id="KW-0812">Transmembrane</keyword>
<feature type="transmembrane region" description="Helical" evidence="6">
    <location>
        <begin position="12"/>
        <end position="32"/>
    </location>
</feature>
<accession>A0A915CYW7</accession>
<dbReference type="Proteomes" id="UP000887574">
    <property type="component" value="Unplaced"/>
</dbReference>
<feature type="transmembrane region" description="Helical" evidence="6">
    <location>
        <begin position="177"/>
        <end position="195"/>
    </location>
</feature>
<feature type="transmembrane region" description="Helical" evidence="6">
    <location>
        <begin position="207"/>
        <end position="226"/>
    </location>
</feature>
<feature type="transmembrane region" description="Helical" evidence="6">
    <location>
        <begin position="377"/>
        <end position="402"/>
    </location>
</feature>
<dbReference type="AlphaFoldDB" id="A0A915CYW7"/>
<dbReference type="PRINTS" id="PR00342">
    <property type="entry name" value="RHESUSRHD"/>
</dbReference>
<evidence type="ECO:0000256" key="5">
    <source>
        <dbReference type="ARBA" id="ARBA00023136"/>
    </source>
</evidence>
<dbReference type="GO" id="GO:0008519">
    <property type="term" value="F:ammonium channel activity"/>
    <property type="evidence" value="ECO:0007669"/>
    <property type="project" value="InterPro"/>
</dbReference>
<comment type="subcellular location">
    <subcellularLocation>
        <location evidence="1">Membrane</location>
        <topology evidence="1">Multi-pass membrane protein</topology>
    </subcellularLocation>
</comment>
<dbReference type="PANTHER" id="PTHR11730">
    <property type="entry name" value="AMMONIUM TRANSPORTER"/>
    <property type="match status" value="1"/>
</dbReference>
<evidence type="ECO:0000256" key="4">
    <source>
        <dbReference type="ARBA" id="ARBA00022989"/>
    </source>
</evidence>
<organism evidence="8 9">
    <name type="scientific">Ditylenchus dipsaci</name>
    <dbReference type="NCBI Taxonomy" id="166011"/>
    <lineage>
        <taxon>Eukaryota</taxon>
        <taxon>Metazoa</taxon>
        <taxon>Ecdysozoa</taxon>
        <taxon>Nematoda</taxon>
        <taxon>Chromadorea</taxon>
        <taxon>Rhabditida</taxon>
        <taxon>Tylenchina</taxon>
        <taxon>Tylenchomorpha</taxon>
        <taxon>Sphaerularioidea</taxon>
        <taxon>Anguinidae</taxon>
        <taxon>Anguininae</taxon>
        <taxon>Ditylenchus</taxon>
    </lineage>
</organism>
<dbReference type="SUPFAM" id="SSF111352">
    <property type="entry name" value="Ammonium transporter"/>
    <property type="match status" value="1"/>
</dbReference>
<dbReference type="InterPro" id="IPR024041">
    <property type="entry name" value="NH4_transpt_AmtB-like_dom"/>
</dbReference>
<protein>
    <submittedName>
        <fullName evidence="9">Ammonium transporter AmtB-like domain-containing protein</fullName>
    </submittedName>
</protein>
<evidence type="ECO:0000313" key="9">
    <source>
        <dbReference type="WBParaSite" id="jg13627"/>
    </source>
</evidence>
<evidence type="ECO:0000256" key="1">
    <source>
        <dbReference type="ARBA" id="ARBA00004141"/>
    </source>
</evidence>
<feature type="transmembrane region" description="Helical" evidence="6">
    <location>
        <begin position="238"/>
        <end position="260"/>
    </location>
</feature>
<dbReference type="Pfam" id="PF00909">
    <property type="entry name" value="Ammonium_transp"/>
    <property type="match status" value="1"/>
</dbReference>
<sequence length="484" mass="52668">MAADAKSKWNQHQFTIVLTIFQILFLILFAVFSEHKAGALPGGFPETEAQIKYTDFQDIHIAVIVGFGFLVAFLRRYSFASFGISLLLAAFAIEWALIVRGFLSDEFSANRKFNFSIYGLINADFTAAVVLISFGVLFGKLSPIQYLMLAVLEVPVAVANEWLVVKYLKVQDVGGSAIIHLFAAVFGLVVSRITLNKNWAVSEDQDSVYHSEVFTFIGAAFLWVFWPAFNAVNTVGDARYRAIINSYIALVASTVVAFLVSQAVSKTHHFNIRHIVSASLAGGVALGATANLLLQPWHAFVVGSVAGIISILSFQYITPSFNNKWSIADTRGVLSLHGLPGLVGVLASAIFLFIYPSNAFPETSKILAAGRNANEQALYQLLAAVVTIVVGAVGGVITGVLLKASFWNQVHAKEYFSDGQFFNVPEDYEFTTRVTSKIDRVEINEKVVAASSTIHDPEVIKMTTTTTTTTVDEASTPLVETPAV</sequence>
<feature type="transmembrane region" description="Helical" evidence="6">
    <location>
        <begin position="299"/>
        <end position="317"/>
    </location>
</feature>
<evidence type="ECO:0000256" key="3">
    <source>
        <dbReference type="ARBA" id="ARBA00022692"/>
    </source>
</evidence>
<feature type="transmembrane region" description="Helical" evidence="6">
    <location>
        <begin position="59"/>
        <end position="77"/>
    </location>
</feature>
<name>A0A915CYW7_9BILA</name>
<dbReference type="GO" id="GO:0097272">
    <property type="term" value="P:ammonium homeostasis"/>
    <property type="evidence" value="ECO:0007669"/>
    <property type="project" value="TreeGrafter"/>
</dbReference>
<feature type="transmembrane region" description="Helical" evidence="6">
    <location>
        <begin position="115"/>
        <end position="139"/>
    </location>
</feature>
<evidence type="ECO:0000256" key="2">
    <source>
        <dbReference type="ARBA" id="ARBA00011036"/>
    </source>
</evidence>
<keyword evidence="4 6" id="KW-1133">Transmembrane helix</keyword>
<evidence type="ECO:0000259" key="7">
    <source>
        <dbReference type="Pfam" id="PF00909"/>
    </source>
</evidence>
<keyword evidence="5 6" id="KW-0472">Membrane</keyword>
<dbReference type="Gene3D" id="1.10.3430.10">
    <property type="entry name" value="Ammonium transporter AmtB like domains"/>
    <property type="match status" value="1"/>
</dbReference>
<feature type="transmembrane region" description="Helical" evidence="6">
    <location>
        <begin position="272"/>
        <end position="293"/>
    </location>
</feature>
<reference evidence="9" key="1">
    <citation type="submission" date="2022-11" db="UniProtKB">
        <authorList>
            <consortium name="WormBaseParasite"/>
        </authorList>
    </citation>
    <scope>IDENTIFICATION</scope>
</reference>
<dbReference type="GO" id="GO:0005886">
    <property type="term" value="C:plasma membrane"/>
    <property type="evidence" value="ECO:0007669"/>
    <property type="project" value="InterPro"/>
</dbReference>
<proteinExistence type="inferred from homology"/>
<evidence type="ECO:0000256" key="6">
    <source>
        <dbReference type="SAM" id="Phobius"/>
    </source>
</evidence>
<dbReference type="PANTHER" id="PTHR11730:SF60">
    <property type="entry name" value="RH50, ISOFORM D"/>
    <property type="match status" value="1"/>
</dbReference>
<feature type="transmembrane region" description="Helical" evidence="6">
    <location>
        <begin position="338"/>
        <end position="357"/>
    </location>
</feature>
<keyword evidence="8" id="KW-1185">Reference proteome</keyword>
<feature type="domain" description="Ammonium transporter AmtB-like" evidence="7">
    <location>
        <begin position="30"/>
        <end position="405"/>
    </location>
</feature>
<feature type="transmembrane region" description="Helical" evidence="6">
    <location>
        <begin position="84"/>
        <end position="103"/>
    </location>
</feature>
<evidence type="ECO:0000313" key="8">
    <source>
        <dbReference type="Proteomes" id="UP000887574"/>
    </source>
</evidence>
<dbReference type="InterPro" id="IPR002229">
    <property type="entry name" value="RhesusRHD"/>
</dbReference>
<dbReference type="WBParaSite" id="jg13627">
    <property type="protein sequence ID" value="jg13627"/>
    <property type="gene ID" value="jg13627"/>
</dbReference>